<organism evidence="1 2">
    <name type="scientific">Virgisporangium aurantiacum</name>
    <dbReference type="NCBI Taxonomy" id="175570"/>
    <lineage>
        <taxon>Bacteria</taxon>
        <taxon>Bacillati</taxon>
        <taxon>Actinomycetota</taxon>
        <taxon>Actinomycetes</taxon>
        <taxon>Micromonosporales</taxon>
        <taxon>Micromonosporaceae</taxon>
        <taxon>Virgisporangium</taxon>
    </lineage>
</organism>
<reference evidence="1" key="1">
    <citation type="submission" date="2021-01" db="EMBL/GenBank/DDBJ databases">
        <title>Whole genome shotgun sequence of Virgisporangium aurantiacum NBRC 16421.</title>
        <authorList>
            <person name="Komaki H."/>
            <person name="Tamura T."/>
        </authorList>
    </citation>
    <scope>NUCLEOTIDE SEQUENCE</scope>
    <source>
        <strain evidence="1">NBRC 16421</strain>
    </source>
</reference>
<accession>A0A8J3Z3I6</accession>
<dbReference type="EMBL" id="BOPG01000027">
    <property type="protein sequence ID" value="GIJ56944.1"/>
    <property type="molecule type" value="Genomic_DNA"/>
</dbReference>
<dbReference type="AlphaFoldDB" id="A0A8J3Z3I6"/>
<keyword evidence="2" id="KW-1185">Reference proteome</keyword>
<gene>
    <name evidence="1" type="ORF">Vau01_044600</name>
</gene>
<name>A0A8J3Z3I6_9ACTN</name>
<proteinExistence type="predicted"/>
<comment type="caution">
    <text evidence="1">The sequence shown here is derived from an EMBL/GenBank/DDBJ whole genome shotgun (WGS) entry which is preliminary data.</text>
</comment>
<evidence type="ECO:0000313" key="2">
    <source>
        <dbReference type="Proteomes" id="UP000612585"/>
    </source>
</evidence>
<sequence>MAARNWNDDDELIRDLAEALGSDPVEPPDPLRRQVVDAAAAVRRWQTADPDLELAALLYDSDLDRTAPVRGPERGPQ</sequence>
<protein>
    <submittedName>
        <fullName evidence="1">Uncharacterized protein</fullName>
    </submittedName>
</protein>
<dbReference type="Proteomes" id="UP000612585">
    <property type="component" value="Unassembled WGS sequence"/>
</dbReference>
<dbReference type="RefSeq" id="WP_203995933.1">
    <property type="nucleotide sequence ID" value="NZ_BOPG01000027.1"/>
</dbReference>
<evidence type="ECO:0000313" key="1">
    <source>
        <dbReference type="EMBL" id="GIJ56944.1"/>
    </source>
</evidence>